<reference evidence="2 3" key="1">
    <citation type="submission" date="2014-02" db="EMBL/GenBank/DDBJ databases">
        <authorList>
            <person name="Sears C."/>
            <person name="Carroll K."/>
            <person name="Sack B.R."/>
            <person name="Qadri F."/>
            <person name="Myers L.L."/>
            <person name="Chung G.-T."/>
            <person name="Escheverria P."/>
            <person name="Fraser C.M."/>
            <person name="Sadzewicz L."/>
            <person name="Shefchek K.A."/>
            <person name="Tallon L."/>
            <person name="Das S.P."/>
            <person name="Daugherty S."/>
            <person name="Mongodin E.F."/>
        </authorList>
    </citation>
    <scope>NUCLEOTIDE SEQUENCE [LARGE SCALE GENOMIC DNA]</scope>
    <source>
        <strain evidence="3">3988T(B)14</strain>
    </source>
</reference>
<dbReference type="InterPro" id="IPR043004">
    <property type="entry name" value="MvaI_BcnI_cat"/>
</dbReference>
<dbReference type="Gene3D" id="3.40.210.20">
    <property type="entry name" value="MvaI/BcnI restriction endonuclease, catalytic domain"/>
    <property type="match status" value="1"/>
</dbReference>
<dbReference type="EMBL" id="JGCY01000202">
    <property type="protein sequence ID" value="EXY76262.1"/>
    <property type="molecule type" value="Genomic_DNA"/>
</dbReference>
<feature type="domain" description="MvaI/BcnI restriction endonuclease" evidence="1">
    <location>
        <begin position="40"/>
        <end position="260"/>
    </location>
</feature>
<sequence length="268" mass="30919">MNLTKYNIRNLFNSPIDNPIKEFLHTLYDDEMQVANELLSKMRELASMGFIRAEVDADTGVGRTLETLLGIKINSSKSPDYKGIEIKSNRIKLHSQNRKGLFCQVPNWELSNFKSCEAILNKFGYYTNGIFRLYCTVNSLTPNSQGLYWQIDESSQLLTEKSEKYGPVATWELNKLHERLLTKHHETFWVSVTSKKEDGKEYFRYDRIEHTKNPIVSQFDILIQQGKITLDHLIKQETSGNVTEGGPSFKIKPNAINLLFPQSTIYEL</sequence>
<dbReference type="CDD" id="cd22347">
    <property type="entry name" value="PDDEXK_nuclease"/>
    <property type="match status" value="1"/>
</dbReference>
<evidence type="ECO:0000259" key="1">
    <source>
        <dbReference type="Pfam" id="PF15515"/>
    </source>
</evidence>
<evidence type="ECO:0000313" key="3">
    <source>
        <dbReference type="Proteomes" id="UP000020529"/>
    </source>
</evidence>
<dbReference type="Pfam" id="PF15515">
    <property type="entry name" value="MvaI_BcnI"/>
    <property type="match status" value="1"/>
</dbReference>
<proteinExistence type="predicted"/>
<comment type="caution">
    <text evidence="2">The sequence shown here is derived from an EMBL/GenBank/DDBJ whole genome shotgun (WGS) entry which is preliminary data.</text>
</comment>
<protein>
    <recommendedName>
        <fullName evidence="1">MvaI/BcnI restriction endonuclease domain-containing protein</fullName>
    </recommendedName>
</protein>
<gene>
    <name evidence="2" type="ORF">M124_4863</name>
</gene>
<evidence type="ECO:0000313" key="2">
    <source>
        <dbReference type="EMBL" id="EXY76262.1"/>
    </source>
</evidence>
<dbReference type="Gene3D" id="3.30.70.3570">
    <property type="entry name" value="MvaI/BcnI restriction endonuclease, recognition domain"/>
    <property type="match status" value="1"/>
</dbReference>
<name>A0A015T196_BACFG</name>
<dbReference type="InterPro" id="IPR043005">
    <property type="entry name" value="MvaI_BcnI_rec"/>
</dbReference>
<dbReference type="PATRIC" id="fig|1339315.3.peg.735"/>
<accession>A0A015T196</accession>
<dbReference type="InterPro" id="IPR029127">
    <property type="entry name" value="MvaI_BcnI"/>
</dbReference>
<organism evidence="2 3">
    <name type="scientific">Bacteroides fragilis str. 3988T(B)14</name>
    <dbReference type="NCBI Taxonomy" id="1339315"/>
    <lineage>
        <taxon>Bacteria</taxon>
        <taxon>Pseudomonadati</taxon>
        <taxon>Bacteroidota</taxon>
        <taxon>Bacteroidia</taxon>
        <taxon>Bacteroidales</taxon>
        <taxon>Bacteroidaceae</taxon>
        <taxon>Bacteroides</taxon>
    </lineage>
</organism>
<dbReference type="AlphaFoldDB" id="A0A015T196"/>
<dbReference type="Proteomes" id="UP000020529">
    <property type="component" value="Unassembled WGS sequence"/>
</dbReference>